<sequence length="111" mass="11910">MEGRGQWFQHGALQGQTLQAGTVALDSSQGQSTAVGKPSQVYTDSNNDIVYKSKLFAIFAFGACGSYSGETGAMVRCNNEAKDVSSIIVAFGYPFRNLKTICCVTTQIQIE</sequence>
<dbReference type="PANTHER" id="PTHR10306:SF8">
    <property type="entry name" value="SYNAPTOPHYSIN-LIKE PROTEIN 2"/>
    <property type="match status" value="1"/>
</dbReference>
<accession>A0ABQ9VBW4</accession>
<evidence type="ECO:0000313" key="1">
    <source>
        <dbReference type="EMBL" id="KAK2106871.1"/>
    </source>
</evidence>
<proteinExistence type="predicted"/>
<dbReference type="Proteomes" id="UP001266305">
    <property type="component" value="Unassembled WGS sequence"/>
</dbReference>
<keyword evidence="2" id="KW-1185">Reference proteome</keyword>
<dbReference type="InterPro" id="IPR001285">
    <property type="entry name" value="Synaptophysin/porin"/>
</dbReference>
<comment type="caution">
    <text evidence="1">The sequence shown here is derived from an EMBL/GenBank/DDBJ whole genome shotgun (WGS) entry which is preliminary data.</text>
</comment>
<gene>
    <name evidence="1" type="ORF">P7K49_016385</name>
</gene>
<protein>
    <submittedName>
        <fullName evidence="1">Uncharacterized protein</fullName>
    </submittedName>
</protein>
<dbReference type="PANTHER" id="PTHR10306">
    <property type="entry name" value="SYNAPTOPHYSIN"/>
    <property type="match status" value="1"/>
</dbReference>
<evidence type="ECO:0000313" key="2">
    <source>
        <dbReference type="Proteomes" id="UP001266305"/>
    </source>
</evidence>
<name>A0ABQ9VBW4_SAGOE</name>
<dbReference type="EMBL" id="JASSZA010000007">
    <property type="protein sequence ID" value="KAK2106871.1"/>
    <property type="molecule type" value="Genomic_DNA"/>
</dbReference>
<organism evidence="1 2">
    <name type="scientific">Saguinus oedipus</name>
    <name type="common">Cotton-top tamarin</name>
    <name type="synonym">Oedipomidas oedipus</name>
    <dbReference type="NCBI Taxonomy" id="9490"/>
    <lineage>
        <taxon>Eukaryota</taxon>
        <taxon>Metazoa</taxon>
        <taxon>Chordata</taxon>
        <taxon>Craniata</taxon>
        <taxon>Vertebrata</taxon>
        <taxon>Euteleostomi</taxon>
        <taxon>Mammalia</taxon>
        <taxon>Eutheria</taxon>
        <taxon>Euarchontoglires</taxon>
        <taxon>Primates</taxon>
        <taxon>Haplorrhini</taxon>
        <taxon>Platyrrhini</taxon>
        <taxon>Cebidae</taxon>
        <taxon>Callitrichinae</taxon>
        <taxon>Saguinus</taxon>
    </lineage>
</organism>
<dbReference type="PRINTS" id="PR00220">
    <property type="entry name" value="SYNAPTOPHYSN"/>
</dbReference>
<reference evidence="1 2" key="1">
    <citation type="submission" date="2023-05" db="EMBL/GenBank/DDBJ databases">
        <title>B98-5 Cell Line De Novo Hybrid Assembly: An Optical Mapping Approach.</title>
        <authorList>
            <person name="Kananen K."/>
            <person name="Auerbach J.A."/>
            <person name="Kautto E."/>
            <person name="Blachly J.S."/>
        </authorList>
    </citation>
    <scope>NUCLEOTIDE SEQUENCE [LARGE SCALE GENOMIC DNA]</scope>
    <source>
        <strain evidence="1">B95-8</strain>
        <tissue evidence="1">Cell line</tissue>
    </source>
</reference>